<gene>
    <name evidence="2" type="ORF">H8S00_06535</name>
</gene>
<protein>
    <submittedName>
        <fullName evidence="2">Uncharacterized protein</fullName>
    </submittedName>
</protein>
<name>A0ABR7F201_9FIRM</name>
<keyword evidence="1" id="KW-0175">Coiled coil</keyword>
<dbReference type="RefSeq" id="WP_118589436.1">
    <property type="nucleotide sequence ID" value="NZ_JACOOZ010000004.1"/>
</dbReference>
<evidence type="ECO:0000313" key="3">
    <source>
        <dbReference type="Proteomes" id="UP000597877"/>
    </source>
</evidence>
<reference evidence="2 3" key="1">
    <citation type="submission" date="2020-08" db="EMBL/GenBank/DDBJ databases">
        <title>Genome public.</title>
        <authorList>
            <person name="Liu C."/>
            <person name="Sun Q."/>
        </authorList>
    </citation>
    <scope>NUCLEOTIDE SEQUENCE [LARGE SCALE GENOMIC DNA]</scope>
    <source>
        <strain evidence="2 3">BX4</strain>
    </source>
</reference>
<evidence type="ECO:0000313" key="2">
    <source>
        <dbReference type="EMBL" id="MBC5667636.1"/>
    </source>
</evidence>
<sequence>MLGKDNSVSIESLRADAEMESQFKTSYRGYDKKSVNEYIRTLKRETELEIEKLKDAVHDAECERDDMKNSYLSWQQEIKLVKIQKKKEVDKAREEYEAKLQSAIEEATKKLENENIEKESRIHSIIEEKNQQIRRMEADLNISLQEALAEKEQAYEKAMAEKDKYVNDTIAEKERYIAETIEQKDREIQNLTSKLQNREETERKLQESAIESYKESNAKLTEENNRKKVIIADLEEKLALASSNLDHNMKMLDSLNLKLDDMLKAKLSEMQDIISVWSGQFEKTSEIIKDQFKAEEE</sequence>
<dbReference type="EMBL" id="JACOOZ010000004">
    <property type="protein sequence ID" value="MBC5667636.1"/>
    <property type="molecule type" value="Genomic_DNA"/>
</dbReference>
<proteinExistence type="predicted"/>
<feature type="coiled-coil region" evidence="1">
    <location>
        <begin position="43"/>
        <end position="237"/>
    </location>
</feature>
<accession>A0ABR7F201</accession>
<dbReference type="Proteomes" id="UP000597877">
    <property type="component" value="Unassembled WGS sequence"/>
</dbReference>
<keyword evidence="3" id="KW-1185">Reference proteome</keyword>
<comment type="caution">
    <text evidence="2">The sequence shown here is derived from an EMBL/GenBank/DDBJ whole genome shotgun (WGS) entry which is preliminary data.</text>
</comment>
<evidence type="ECO:0000256" key="1">
    <source>
        <dbReference type="SAM" id="Coils"/>
    </source>
</evidence>
<organism evidence="2 3">
    <name type="scientific">Eubacterium segne</name>
    <dbReference type="NCBI Taxonomy" id="2763045"/>
    <lineage>
        <taxon>Bacteria</taxon>
        <taxon>Bacillati</taxon>
        <taxon>Bacillota</taxon>
        <taxon>Clostridia</taxon>
        <taxon>Eubacteriales</taxon>
        <taxon>Eubacteriaceae</taxon>
        <taxon>Eubacterium</taxon>
    </lineage>
</organism>